<dbReference type="Proteomes" id="UP001165074">
    <property type="component" value="Unassembled WGS sequence"/>
</dbReference>
<dbReference type="EMBL" id="BSTK01000003">
    <property type="protein sequence ID" value="GLY84868.1"/>
    <property type="molecule type" value="Genomic_DNA"/>
</dbReference>
<dbReference type="Gene3D" id="1.10.1660.10">
    <property type="match status" value="1"/>
</dbReference>
<feature type="transmembrane region" description="Helical" evidence="1">
    <location>
        <begin position="27"/>
        <end position="48"/>
    </location>
</feature>
<sequence length="127" mass="14224">MSGRDGDARPVMRPDEELLTPREVAEIFGVTAATVAAWARVGMIVSFVRTPGGHRRYRRAEILALRDARRPAEPNPEQGMEQDAVRLYEQGWPIRRVAAEFGCSYGKMRRILVKHVVLNGRGGVRPS</sequence>
<comment type="caution">
    <text evidence="3">The sequence shown here is derived from an EMBL/GenBank/DDBJ whole genome shotgun (WGS) entry which is preliminary data.</text>
</comment>
<evidence type="ECO:0000259" key="2">
    <source>
        <dbReference type="PROSITE" id="PS50937"/>
    </source>
</evidence>
<dbReference type="Gene3D" id="1.10.10.60">
    <property type="entry name" value="Homeodomain-like"/>
    <property type="match status" value="1"/>
</dbReference>
<evidence type="ECO:0000256" key="1">
    <source>
        <dbReference type="SAM" id="Phobius"/>
    </source>
</evidence>
<reference evidence="3" key="1">
    <citation type="submission" date="2023-03" db="EMBL/GenBank/DDBJ databases">
        <title>Actinoallomurus iriomotensis NBRC 103684.</title>
        <authorList>
            <person name="Ichikawa N."/>
            <person name="Sato H."/>
            <person name="Tonouchi N."/>
        </authorList>
    </citation>
    <scope>NUCLEOTIDE SEQUENCE</scope>
    <source>
        <strain evidence="3">NBRC 103684</strain>
    </source>
</reference>
<dbReference type="Pfam" id="PF00376">
    <property type="entry name" value="MerR"/>
    <property type="match status" value="1"/>
</dbReference>
<dbReference type="Pfam" id="PF19575">
    <property type="entry name" value="HTH_58"/>
    <property type="match status" value="1"/>
</dbReference>
<feature type="domain" description="HTH merR-type" evidence="2">
    <location>
        <begin position="18"/>
        <end position="66"/>
    </location>
</feature>
<evidence type="ECO:0000313" key="3">
    <source>
        <dbReference type="EMBL" id="GLY84868.1"/>
    </source>
</evidence>
<dbReference type="InterPro" id="IPR045745">
    <property type="entry name" value="HTH_58_Actinobacteria-type"/>
</dbReference>
<dbReference type="AlphaFoldDB" id="A0A9W6S0D0"/>
<gene>
    <name evidence="3" type="ORF">Airi02_027970</name>
</gene>
<dbReference type="InterPro" id="IPR009061">
    <property type="entry name" value="DNA-bd_dom_put_sf"/>
</dbReference>
<dbReference type="GO" id="GO:0003677">
    <property type="term" value="F:DNA binding"/>
    <property type="evidence" value="ECO:0007669"/>
    <property type="project" value="InterPro"/>
</dbReference>
<dbReference type="GO" id="GO:0006355">
    <property type="term" value="P:regulation of DNA-templated transcription"/>
    <property type="evidence" value="ECO:0007669"/>
    <property type="project" value="InterPro"/>
</dbReference>
<dbReference type="SUPFAM" id="SSF46955">
    <property type="entry name" value="Putative DNA-binding domain"/>
    <property type="match status" value="1"/>
</dbReference>
<keyword evidence="1" id="KW-1133">Transmembrane helix</keyword>
<protein>
    <recommendedName>
        <fullName evidence="2">HTH merR-type domain-containing protein</fullName>
    </recommendedName>
</protein>
<name>A0A9W6S0D0_9ACTN</name>
<evidence type="ECO:0000313" key="4">
    <source>
        <dbReference type="Proteomes" id="UP001165074"/>
    </source>
</evidence>
<dbReference type="RefSeq" id="WP_349497817.1">
    <property type="nucleotide sequence ID" value="NZ_BSTK01000003.1"/>
</dbReference>
<keyword evidence="1" id="KW-0812">Transmembrane</keyword>
<proteinExistence type="predicted"/>
<dbReference type="InterPro" id="IPR000551">
    <property type="entry name" value="MerR-type_HTH_dom"/>
</dbReference>
<keyword evidence="1" id="KW-0472">Membrane</keyword>
<accession>A0A9W6S0D0</accession>
<dbReference type="PROSITE" id="PS50937">
    <property type="entry name" value="HTH_MERR_2"/>
    <property type="match status" value="1"/>
</dbReference>
<organism evidence="3 4">
    <name type="scientific">Actinoallomurus iriomotensis</name>
    <dbReference type="NCBI Taxonomy" id="478107"/>
    <lineage>
        <taxon>Bacteria</taxon>
        <taxon>Bacillati</taxon>
        <taxon>Actinomycetota</taxon>
        <taxon>Actinomycetes</taxon>
        <taxon>Streptosporangiales</taxon>
        <taxon>Thermomonosporaceae</taxon>
        <taxon>Actinoallomurus</taxon>
    </lineage>
</organism>
<keyword evidence="4" id="KW-1185">Reference proteome</keyword>